<gene>
    <name evidence="1" type="ORF">SAMN02745129_2194</name>
</gene>
<dbReference type="InterPro" id="IPR016181">
    <property type="entry name" value="Acyl_CoA_acyltransferase"/>
</dbReference>
<evidence type="ECO:0000313" key="1">
    <source>
        <dbReference type="EMBL" id="SHH51614.1"/>
    </source>
</evidence>
<sequence>MDANKIAQERYLRVLNDLADHGFWDFNRLLDLHYRNEAITRDRFPRFESCEGVQRFAVGVEADVVELGFSQGQLWLKSIRLNEREGEDRKGRGVGTELLETLCGLCDKHRIEMSLTASPKLGKGWGAEECKRLVGWYQRHGFVVDLDWEPNDSSYEDGIPMRRPVQRRELELSR</sequence>
<dbReference type="STRING" id="299255.SAMN02745129_2194"/>
<dbReference type="Gene3D" id="3.40.630.30">
    <property type="match status" value="1"/>
</dbReference>
<keyword evidence="2" id="KW-1185">Reference proteome</keyword>
<accession>A0A1M5TLM4</accession>
<dbReference type="RefSeq" id="WP_067656210.1">
    <property type="nucleotide sequence ID" value="NZ_FQXG01000003.1"/>
</dbReference>
<evidence type="ECO:0000313" key="2">
    <source>
        <dbReference type="Proteomes" id="UP000184268"/>
    </source>
</evidence>
<name>A0A1M5TLM4_9GAMM</name>
<dbReference type="AlphaFoldDB" id="A0A1M5TLM4"/>
<proteinExistence type="predicted"/>
<protein>
    <submittedName>
        <fullName evidence="1">Uncharacterized protein</fullName>
    </submittedName>
</protein>
<reference evidence="1 2" key="1">
    <citation type="submission" date="2016-11" db="EMBL/GenBank/DDBJ databases">
        <authorList>
            <person name="Jaros S."/>
            <person name="Januszkiewicz K."/>
            <person name="Wedrychowicz H."/>
        </authorList>
    </citation>
    <scope>NUCLEOTIDE SEQUENCE [LARGE SCALE GENOMIC DNA]</scope>
    <source>
        <strain evidence="1 2">DSM 16917</strain>
    </source>
</reference>
<dbReference type="Proteomes" id="UP000184268">
    <property type="component" value="Unassembled WGS sequence"/>
</dbReference>
<organism evidence="1 2">
    <name type="scientific">Ferrimonas marina</name>
    <dbReference type="NCBI Taxonomy" id="299255"/>
    <lineage>
        <taxon>Bacteria</taxon>
        <taxon>Pseudomonadati</taxon>
        <taxon>Pseudomonadota</taxon>
        <taxon>Gammaproteobacteria</taxon>
        <taxon>Alteromonadales</taxon>
        <taxon>Ferrimonadaceae</taxon>
        <taxon>Ferrimonas</taxon>
    </lineage>
</organism>
<dbReference type="SUPFAM" id="SSF55729">
    <property type="entry name" value="Acyl-CoA N-acyltransferases (Nat)"/>
    <property type="match status" value="1"/>
</dbReference>
<dbReference type="OrthoDB" id="4520442at2"/>
<dbReference type="EMBL" id="FQXG01000003">
    <property type="protein sequence ID" value="SHH51614.1"/>
    <property type="molecule type" value="Genomic_DNA"/>
</dbReference>